<dbReference type="GO" id="GO:0010073">
    <property type="term" value="P:meristem maintenance"/>
    <property type="evidence" value="ECO:0007669"/>
    <property type="project" value="InterPro"/>
</dbReference>
<dbReference type="Pfam" id="PF10536">
    <property type="entry name" value="PMD"/>
    <property type="match status" value="1"/>
</dbReference>
<dbReference type="PANTHER" id="PTHR46033:SF60">
    <property type="entry name" value="AMINOTRANSFERASE-LIKE PLANT MOBILE DOMAIN-CONTAINING PROTEIN"/>
    <property type="match status" value="1"/>
</dbReference>
<dbReference type="AlphaFoldDB" id="A0A1S4AQT3"/>
<dbReference type="InterPro" id="IPR044824">
    <property type="entry name" value="MAIN-like"/>
</dbReference>
<proteinExistence type="predicted"/>
<dbReference type="RefSeq" id="XP_016478858.1">
    <property type="nucleotide sequence ID" value="XM_016623372.1"/>
</dbReference>
<sequence length="252" mass="30091">MTEDQFIWEPYCDDLIGSLPDFCRLGRDLWRARVTIFCWDGVEVHLPDRVVRQFGFMQRIPDHFQFDVLHFHHDRRGRKNKHWDQEHAQWLPFWNQRHQYVYNAPVSQGPLQFDDIYLIWFRRITHLLIGNPTHRPQRHQGYVPNSTAYEAMVQHIHLMVDSAKSLGDQPTYEDLYMFRAMVRDQGYSCLAYVHEADRIQIPVDYRRDTIQTEHLHHPVHRRGKGGVACRRVRAVERGREPAARMEAAGNIR</sequence>
<organism evidence="2">
    <name type="scientific">Nicotiana tabacum</name>
    <name type="common">Common tobacco</name>
    <dbReference type="NCBI Taxonomy" id="4097"/>
    <lineage>
        <taxon>Eukaryota</taxon>
        <taxon>Viridiplantae</taxon>
        <taxon>Streptophyta</taxon>
        <taxon>Embryophyta</taxon>
        <taxon>Tracheophyta</taxon>
        <taxon>Spermatophyta</taxon>
        <taxon>Magnoliopsida</taxon>
        <taxon>eudicotyledons</taxon>
        <taxon>Gunneridae</taxon>
        <taxon>Pentapetalae</taxon>
        <taxon>asterids</taxon>
        <taxon>lamiids</taxon>
        <taxon>Solanales</taxon>
        <taxon>Solanaceae</taxon>
        <taxon>Nicotianoideae</taxon>
        <taxon>Nicotianeae</taxon>
        <taxon>Nicotiana</taxon>
    </lineage>
</organism>
<evidence type="ECO:0000313" key="2">
    <source>
        <dbReference type="RefSeq" id="XP_016478858.1"/>
    </source>
</evidence>
<dbReference type="PANTHER" id="PTHR46033">
    <property type="entry name" value="PROTEIN MAIN-LIKE 2"/>
    <property type="match status" value="1"/>
</dbReference>
<dbReference type="OMA" id="WFRRITH"/>
<dbReference type="OrthoDB" id="1243543at2759"/>
<feature type="domain" description="Aminotransferase-like plant mobile" evidence="1">
    <location>
        <begin position="2"/>
        <end position="122"/>
    </location>
</feature>
<accession>A0A1S4AQT3</accession>
<name>A0A1S4AQT3_TOBAC</name>
<dbReference type="KEGG" id="nta:107800222"/>
<evidence type="ECO:0000259" key="1">
    <source>
        <dbReference type="Pfam" id="PF10536"/>
    </source>
</evidence>
<gene>
    <name evidence="2" type="primary">LOC107800222</name>
</gene>
<dbReference type="PaxDb" id="4097-A0A1S4AQT3"/>
<dbReference type="InterPro" id="IPR019557">
    <property type="entry name" value="AminoTfrase-like_pln_mobile"/>
</dbReference>
<protein>
    <submittedName>
        <fullName evidence="2">Serine/threonine-protein phosphatase 7 long form homolog</fullName>
    </submittedName>
</protein>
<reference evidence="2" key="1">
    <citation type="submission" date="2025-08" db="UniProtKB">
        <authorList>
            <consortium name="RefSeq"/>
        </authorList>
    </citation>
    <scope>IDENTIFICATION</scope>
</reference>